<organism evidence="1 2">
    <name type="scientific">Brachionus plicatilis</name>
    <name type="common">Marine rotifer</name>
    <name type="synonym">Brachionus muelleri</name>
    <dbReference type="NCBI Taxonomy" id="10195"/>
    <lineage>
        <taxon>Eukaryota</taxon>
        <taxon>Metazoa</taxon>
        <taxon>Spiralia</taxon>
        <taxon>Gnathifera</taxon>
        <taxon>Rotifera</taxon>
        <taxon>Eurotatoria</taxon>
        <taxon>Monogononta</taxon>
        <taxon>Pseudotrocha</taxon>
        <taxon>Ploima</taxon>
        <taxon>Brachionidae</taxon>
        <taxon>Brachionus</taxon>
    </lineage>
</organism>
<evidence type="ECO:0000313" key="2">
    <source>
        <dbReference type="Proteomes" id="UP000276133"/>
    </source>
</evidence>
<accession>A0A3M7RD88</accession>
<comment type="caution">
    <text evidence="1">The sequence shown here is derived from an EMBL/GenBank/DDBJ whole genome shotgun (WGS) entry which is preliminary data.</text>
</comment>
<dbReference type="Proteomes" id="UP000276133">
    <property type="component" value="Unassembled WGS sequence"/>
</dbReference>
<reference evidence="1 2" key="1">
    <citation type="journal article" date="2018" name="Sci. Rep.">
        <title>Genomic signatures of local adaptation to the degree of environmental predictability in rotifers.</title>
        <authorList>
            <person name="Franch-Gras L."/>
            <person name="Hahn C."/>
            <person name="Garcia-Roger E.M."/>
            <person name="Carmona M.J."/>
            <person name="Serra M."/>
            <person name="Gomez A."/>
        </authorList>
    </citation>
    <scope>NUCLEOTIDE SEQUENCE [LARGE SCALE GENOMIC DNA]</scope>
    <source>
        <strain evidence="1">HYR1</strain>
    </source>
</reference>
<keyword evidence="2" id="KW-1185">Reference proteome</keyword>
<dbReference type="AlphaFoldDB" id="A0A3M7RD88"/>
<feature type="non-terminal residue" evidence="1">
    <location>
        <position position="1"/>
    </location>
</feature>
<sequence>RNYLLDIQPTATDKVLKYLKQNLFKQNITRKKLLSKILLSLVFIFSDNKFEAENKTTRLHFLSLTLKYKQLKSFKNNHIDNCIKRYKKSSKKKIAKITKANNFLSFKSLNSSN</sequence>
<protein>
    <submittedName>
        <fullName evidence="1">Uncharacterized protein</fullName>
    </submittedName>
</protein>
<proteinExistence type="predicted"/>
<name>A0A3M7RD88_BRAPC</name>
<dbReference type="EMBL" id="REGN01003712">
    <property type="protein sequence ID" value="RNA21208.1"/>
    <property type="molecule type" value="Genomic_DNA"/>
</dbReference>
<gene>
    <name evidence="1" type="ORF">BpHYR1_024284</name>
</gene>
<evidence type="ECO:0000313" key="1">
    <source>
        <dbReference type="EMBL" id="RNA21208.1"/>
    </source>
</evidence>